<dbReference type="KEGG" id="sbil:SANBI_003743"/>
<reference evidence="5" key="1">
    <citation type="submission" date="2023-11" db="EMBL/GenBank/DDBJ databases">
        <authorList>
            <person name="Helweg L.P."/>
            <person name="Kiel A."/>
            <person name="Hitz F."/>
            <person name="Ruckert-Reed C."/>
            <person name="Busche T."/>
            <person name="Kaltschmidt B."/>
            <person name="Kaltschmidt C."/>
        </authorList>
    </citation>
    <scope>NUCLEOTIDE SEQUENCE [LARGE SCALE GENOMIC DNA]</scope>
    <source>
        <strain evidence="5">4.1</strain>
    </source>
</reference>
<accession>A0AAF0Z5F1</accession>
<feature type="region of interest" description="Disordered" evidence="1">
    <location>
        <begin position="261"/>
        <end position="285"/>
    </location>
</feature>
<keyword evidence="3" id="KW-0732">Signal</keyword>
<keyword evidence="2" id="KW-0472">Membrane</keyword>
<feature type="chain" id="PRO_5042075464" evidence="3">
    <location>
        <begin position="46"/>
        <end position="713"/>
    </location>
</feature>
<dbReference type="AlphaFoldDB" id="A0AAF0Z5F1"/>
<proteinExistence type="predicted"/>
<evidence type="ECO:0000256" key="3">
    <source>
        <dbReference type="SAM" id="SignalP"/>
    </source>
</evidence>
<dbReference type="InterPro" id="IPR010916">
    <property type="entry name" value="TonB_box_CS"/>
</dbReference>
<keyword evidence="5" id="KW-1185">Reference proteome</keyword>
<dbReference type="InterPro" id="IPR046112">
    <property type="entry name" value="DUF6049"/>
</dbReference>
<sequence length="713" mass="73365">MAALDVRARGTQTRAARAAGLLLAALLLVCLVAGLAAPSSATALAAVATPDTSTPTSVRLVSMNPEVVRPGDTLTVRAEVTNTTTETLVQPVATLSVSKYRFLTRERLTAWTDLTLSDAFGTVLESVEVPADLAPGDSAMVDFSVEADSMGLLTSLDGWGPRGMAVTLAGDGTTPASLDPVGALRTFVLWFPVEDTEVTPVDVSVLVPVVGPAVDPLDPTAAEASLAAVSSADGRLSKVLESTEDLADVGWAVDPSLVREQTPAEEGDASATAGTSSPGPSGRIVDGAADREVFALPADDQDVVALAAAGLPVPSSPTLSGDSATWRTDLSWPAEDTPDARTLSAVAAAGASTVVAAPGSLPPSATLSYTPSSRASVSTSSGEITALVPDGPLSAQLTSAQTGTAVSARQRMLAELAIVSRERPAEGRHLLLTAPRDWAPDPSVARAQLESLGSTPWTRLRPVSTLIGAEDSDVARTAPAESAVPEGAITRDQLSTVDRAVADLRSFAQVVPDPASLVAPVDEAARAVTSVSWRTDPAGRSTAVAGMVAEVDRIEASVSVVTAKNFNIISTGSQIPVQVVNDLDQPVTLRVSLDPDDPRLVAETTDPVTIGPGQEVREQVPVRAVGSGDVRVTAQVLALDGTVLGSAEPFEVRVRADWENMGTAVVAGLLVLLLGGGIWRTVHRGRSDRRVSADAVGLVEPADDAQHAEGHDR</sequence>
<gene>
    <name evidence="4" type="ORF">SANBI_003743</name>
</gene>
<keyword evidence="2" id="KW-1133">Transmembrane helix</keyword>
<organism evidence="4 5">
    <name type="scientific">Sanguibacter biliveldensis</name>
    <dbReference type="NCBI Taxonomy" id="3030830"/>
    <lineage>
        <taxon>Bacteria</taxon>
        <taxon>Bacillati</taxon>
        <taxon>Actinomycetota</taxon>
        <taxon>Actinomycetes</taxon>
        <taxon>Micrococcales</taxon>
        <taxon>Sanguibacteraceae</taxon>
        <taxon>Sanguibacter</taxon>
    </lineage>
</organism>
<name>A0AAF0Z5F1_9MICO</name>
<feature type="signal peptide" evidence="3">
    <location>
        <begin position="1"/>
        <end position="45"/>
    </location>
</feature>
<evidence type="ECO:0000256" key="2">
    <source>
        <dbReference type="SAM" id="Phobius"/>
    </source>
</evidence>
<dbReference type="RefSeq" id="WP_319157744.1">
    <property type="nucleotide sequence ID" value="NZ_CP138359.1"/>
</dbReference>
<dbReference type="EMBL" id="CP138359">
    <property type="protein sequence ID" value="WPF82389.1"/>
    <property type="molecule type" value="Genomic_DNA"/>
</dbReference>
<evidence type="ECO:0000313" key="4">
    <source>
        <dbReference type="EMBL" id="WPF82389.1"/>
    </source>
</evidence>
<dbReference type="Proteomes" id="UP001304340">
    <property type="component" value="Chromosome"/>
</dbReference>
<feature type="transmembrane region" description="Helical" evidence="2">
    <location>
        <begin position="661"/>
        <end position="682"/>
    </location>
</feature>
<protein>
    <submittedName>
        <fullName evidence="4">DUF6049 family protein</fullName>
    </submittedName>
</protein>
<dbReference type="Pfam" id="PF19516">
    <property type="entry name" value="DUF6049"/>
    <property type="match status" value="1"/>
</dbReference>
<dbReference type="PROSITE" id="PS00430">
    <property type="entry name" value="TONB_DEPENDENT_REC_1"/>
    <property type="match status" value="1"/>
</dbReference>
<evidence type="ECO:0000313" key="5">
    <source>
        <dbReference type="Proteomes" id="UP001304340"/>
    </source>
</evidence>
<keyword evidence="2" id="KW-0812">Transmembrane</keyword>
<evidence type="ECO:0000256" key="1">
    <source>
        <dbReference type="SAM" id="MobiDB-lite"/>
    </source>
</evidence>